<reference evidence="1 2" key="1">
    <citation type="submission" date="2015-11" db="EMBL/GenBank/DDBJ databases">
        <title>Exploring the genomic traits of fungus-feeding bacterial genus Collimonas.</title>
        <authorList>
            <person name="Song C."/>
            <person name="Schmidt R."/>
            <person name="de Jager V."/>
            <person name="Krzyzanowska D."/>
            <person name="Jongedijk E."/>
            <person name="Cankar K."/>
            <person name="Beekwilder J."/>
            <person name="van Veen A."/>
            <person name="de Boer W."/>
            <person name="van Veen J.A."/>
            <person name="Garbeva P."/>
        </authorList>
    </citation>
    <scope>NUCLEOTIDE SEQUENCE [LARGE SCALE GENOMIC DNA]</scope>
    <source>
        <strain evidence="1 2">Ter291</strain>
    </source>
</reference>
<protein>
    <submittedName>
        <fullName evidence="1">Uncharacterized protein</fullName>
    </submittedName>
</protein>
<name>A0ABN4MB33_9BURK</name>
<sequence length="37" mass="4238">MESGKIGHQLHIRGTCIALTSLTHFRYGFATINMYRL</sequence>
<dbReference type="Proteomes" id="UP000074914">
    <property type="component" value="Chromosome"/>
</dbReference>
<evidence type="ECO:0000313" key="1">
    <source>
        <dbReference type="EMBL" id="AMP14780.1"/>
    </source>
</evidence>
<proteinExistence type="predicted"/>
<gene>
    <name evidence="1" type="ORF">CPter291_2523</name>
</gene>
<dbReference type="EMBL" id="CP013236">
    <property type="protein sequence ID" value="AMP14780.1"/>
    <property type="molecule type" value="Genomic_DNA"/>
</dbReference>
<accession>A0ABN4MB33</accession>
<keyword evidence="2" id="KW-1185">Reference proteome</keyword>
<organism evidence="1 2">
    <name type="scientific">Collimonas pratensis</name>
    <dbReference type="NCBI Taxonomy" id="279113"/>
    <lineage>
        <taxon>Bacteria</taxon>
        <taxon>Pseudomonadati</taxon>
        <taxon>Pseudomonadota</taxon>
        <taxon>Betaproteobacteria</taxon>
        <taxon>Burkholderiales</taxon>
        <taxon>Oxalobacteraceae</taxon>
        <taxon>Collimonas</taxon>
    </lineage>
</organism>
<evidence type="ECO:0000313" key="2">
    <source>
        <dbReference type="Proteomes" id="UP000074914"/>
    </source>
</evidence>